<gene>
    <name evidence="4" type="ORF">O181_008156</name>
</gene>
<keyword evidence="5" id="KW-1185">Reference proteome</keyword>
<evidence type="ECO:0000313" key="4">
    <source>
        <dbReference type="EMBL" id="MBW0468441.1"/>
    </source>
</evidence>
<evidence type="ECO:0008006" key="6">
    <source>
        <dbReference type="Google" id="ProtNLM"/>
    </source>
</evidence>
<dbReference type="SUPFAM" id="SSF52161">
    <property type="entry name" value="Ribosomal protein L13"/>
    <property type="match status" value="1"/>
</dbReference>
<dbReference type="PANTHER" id="PTHR11545:SF2">
    <property type="entry name" value="LARGE RIBOSOMAL SUBUNIT PROTEIN UL13M"/>
    <property type="match status" value="1"/>
</dbReference>
<name>A0A9Q3BPB1_9BASI</name>
<keyword evidence="2" id="KW-0689">Ribosomal protein</keyword>
<dbReference type="GO" id="GO:0017148">
    <property type="term" value="P:negative regulation of translation"/>
    <property type="evidence" value="ECO:0007669"/>
    <property type="project" value="TreeGrafter"/>
</dbReference>
<keyword evidence="3" id="KW-0687">Ribonucleoprotein</keyword>
<protein>
    <recommendedName>
        <fullName evidence="6">Ribosomal protein L13</fullName>
    </recommendedName>
</protein>
<dbReference type="HAMAP" id="MF_01366">
    <property type="entry name" value="Ribosomal_uL13"/>
    <property type="match status" value="1"/>
</dbReference>
<reference evidence="4" key="1">
    <citation type="submission" date="2021-03" db="EMBL/GenBank/DDBJ databases">
        <title>Draft genome sequence of rust myrtle Austropuccinia psidii MF-1, a brazilian biotype.</title>
        <authorList>
            <person name="Quecine M.C."/>
            <person name="Pachon D.M.R."/>
            <person name="Bonatelli M.L."/>
            <person name="Correr F.H."/>
            <person name="Franceschini L.M."/>
            <person name="Leite T.F."/>
            <person name="Margarido G.R.A."/>
            <person name="Almeida C.A."/>
            <person name="Ferrarezi J.A."/>
            <person name="Labate C.A."/>
        </authorList>
    </citation>
    <scope>NUCLEOTIDE SEQUENCE</scope>
    <source>
        <strain evidence="4">MF-1</strain>
    </source>
</reference>
<evidence type="ECO:0000256" key="2">
    <source>
        <dbReference type="ARBA" id="ARBA00022980"/>
    </source>
</evidence>
<dbReference type="Pfam" id="PF00572">
    <property type="entry name" value="Ribosomal_L13"/>
    <property type="match status" value="1"/>
</dbReference>
<dbReference type="GO" id="GO:0003735">
    <property type="term" value="F:structural constituent of ribosome"/>
    <property type="evidence" value="ECO:0007669"/>
    <property type="project" value="InterPro"/>
</dbReference>
<dbReference type="GO" id="GO:0005762">
    <property type="term" value="C:mitochondrial large ribosomal subunit"/>
    <property type="evidence" value="ECO:0007669"/>
    <property type="project" value="TreeGrafter"/>
</dbReference>
<proteinExistence type="inferred from homology"/>
<sequence>MPSIASKTALGFVRLWRQVDAKDEVLGRLATRIAQTLMGKHKPIFDPRIDIGDYVVVTNARHVRVTGKKESQKVYYSHSQYPGGLKAVPYKQLMAQNPTMILRKAVSGMLPKNKLRDRRLERLHIFPDDHHPYEANLFKDYSTPNSNYYLPNIILQSSAKRN</sequence>
<organism evidence="4 5">
    <name type="scientific">Austropuccinia psidii MF-1</name>
    <dbReference type="NCBI Taxonomy" id="1389203"/>
    <lineage>
        <taxon>Eukaryota</taxon>
        <taxon>Fungi</taxon>
        <taxon>Dikarya</taxon>
        <taxon>Basidiomycota</taxon>
        <taxon>Pucciniomycotina</taxon>
        <taxon>Pucciniomycetes</taxon>
        <taxon>Pucciniales</taxon>
        <taxon>Sphaerophragmiaceae</taxon>
        <taxon>Austropuccinia</taxon>
    </lineage>
</organism>
<evidence type="ECO:0000313" key="5">
    <source>
        <dbReference type="Proteomes" id="UP000765509"/>
    </source>
</evidence>
<dbReference type="EMBL" id="AVOT02001863">
    <property type="protein sequence ID" value="MBW0468441.1"/>
    <property type="molecule type" value="Genomic_DNA"/>
</dbReference>
<dbReference type="AlphaFoldDB" id="A0A9Q3BPB1"/>
<dbReference type="Proteomes" id="UP000765509">
    <property type="component" value="Unassembled WGS sequence"/>
</dbReference>
<dbReference type="InterPro" id="IPR005823">
    <property type="entry name" value="Ribosomal_uL13_bac-type"/>
</dbReference>
<dbReference type="GO" id="GO:0003729">
    <property type="term" value="F:mRNA binding"/>
    <property type="evidence" value="ECO:0007669"/>
    <property type="project" value="TreeGrafter"/>
</dbReference>
<dbReference type="Gene3D" id="3.90.1180.10">
    <property type="entry name" value="Ribosomal protein L13"/>
    <property type="match status" value="1"/>
</dbReference>
<evidence type="ECO:0000256" key="1">
    <source>
        <dbReference type="ARBA" id="ARBA00006227"/>
    </source>
</evidence>
<dbReference type="PANTHER" id="PTHR11545">
    <property type="entry name" value="RIBOSOMAL PROTEIN L13"/>
    <property type="match status" value="1"/>
</dbReference>
<comment type="caution">
    <text evidence="4">The sequence shown here is derived from an EMBL/GenBank/DDBJ whole genome shotgun (WGS) entry which is preliminary data.</text>
</comment>
<evidence type="ECO:0000256" key="3">
    <source>
        <dbReference type="ARBA" id="ARBA00023274"/>
    </source>
</evidence>
<dbReference type="InterPro" id="IPR005822">
    <property type="entry name" value="Ribosomal_uL13"/>
</dbReference>
<dbReference type="NCBIfam" id="TIGR01066">
    <property type="entry name" value="rplM_bact"/>
    <property type="match status" value="1"/>
</dbReference>
<dbReference type="InterPro" id="IPR036899">
    <property type="entry name" value="Ribosomal_uL13_sf"/>
</dbReference>
<dbReference type="CDD" id="cd00392">
    <property type="entry name" value="Ribosomal_L13"/>
    <property type="match status" value="1"/>
</dbReference>
<dbReference type="OrthoDB" id="274622at2759"/>
<accession>A0A9Q3BPB1</accession>
<comment type="similarity">
    <text evidence="1">Belongs to the universal ribosomal protein uL13 family.</text>
</comment>
<dbReference type="GO" id="GO:0006412">
    <property type="term" value="P:translation"/>
    <property type="evidence" value="ECO:0007669"/>
    <property type="project" value="InterPro"/>
</dbReference>